<feature type="compositionally biased region" description="Low complexity" evidence="1">
    <location>
        <begin position="1"/>
        <end position="14"/>
    </location>
</feature>
<evidence type="ECO:0000256" key="1">
    <source>
        <dbReference type="SAM" id="MobiDB-lite"/>
    </source>
</evidence>
<evidence type="ECO:0000313" key="2">
    <source>
        <dbReference type="EMBL" id="MEW9501943.1"/>
    </source>
</evidence>
<keyword evidence="2" id="KW-0946">Virion</keyword>
<sequence length="106" mass="11858">MQQEMGQQSSGGTQPPSAMTDQDWATDLLILEKHLCVSYSTALNEASTQPLFDVISTICGETQKSQHQLFEFMKQQGWYKPTQETPATLQQNAQKAKTDMAQLPVH</sequence>
<dbReference type="RefSeq" id="WP_367779430.1">
    <property type="nucleotide sequence ID" value="NZ_JBFMIA010000006.1"/>
</dbReference>
<comment type="caution">
    <text evidence="2">The sequence shown here is derived from an EMBL/GenBank/DDBJ whole genome shotgun (WGS) entry which is preliminary data.</text>
</comment>
<keyword evidence="2" id="KW-0167">Capsid protein</keyword>
<feature type="region of interest" description="Disordered" evidence="1">
    <location>
        <begin position="1"/>
        <end position="21"/>
    </location>
</feature>
<dbReference type="InterPro" id="IPR012851">
    <property type="entry name" value="Spore_coat_CotF-like"/>
</dbReference>
<evidence type="ECO:0000313" key="3">
    <source>
        <dbReference type="Proteomes" id="UP001556040"/>
    </source>
</evidence>
<name>A0ABV3Q499_9BACL</name>
<keyword evidence="3" id="KW-1185">Reference proteome</keyword>
<dbReference type="Proteomes" id="UP001556040">
    <property type="component" value="Unassembled WGS sequence"/>
</dbReference>
<dbReference type="InterPro" id="IPR012347">
    <property type="entry name" value="Ferritin-like"/>
</dbReference>
<dbReference type="EMBL" id="JBFMIA010000006">
    <property type="protein sequence ID" value="MEW9501943.1"/>
    <property type="molecule type" value="Genomic_DNA"/>
</dbReference>
<dbReference type="Gene3D" id="1.20.1260.10">
    <property type="match status" value="1"/>
</dbReference>
<dbReference type="Pfam" id="PF07875">
    <property type="entry name" value="Coat_F"/>
    <property type="match status" value="1"/>
</dbReference>
<protein>
    <submittedName>
        <fullName evidence="2">Spore coat protein</fullName>
    </submittedName>
</protein>
<gene>
    <name evidence="2" type="ORF">AB1471_09030</name>
</gene>
<reference evidence="2 3" key="1">
    <citation type="journal article" date="1979" name="Int. J. Syst. Evol. Microbiol.">
        <title>Bacillus globisporus subsp. marinus subsp. nov.</title>
        <authorList>
            <person name="Liu H."/>
        </authorList>
    </citation>
    <scope>NUCLEOTIDE SEQUENCE [LARGE SCALE GENOMIC DNA]</scope>
    <source>
        <strain evidence="2 3">DSM 1297</strain>
    </source>
</reference>
<accession>A0ABV3Q499</accession>
<organism evidence="2 3">
    <name type="scientific">Jeotgalibacillus marinus</name>
    <dbReference type="NCBI Taxonomy" id="86667"/>
    <lineage>
        <taxon>Bacteria</taxon>
        <taxon>Bacillati</taxon>
        <taxon>Bacillota</taxon>
        <taxon>Bacilli</taxon>
        <taxon>Bacillales</taxon>
        <taxon>Caryophanaceae</taxon>
        <taxon>Jeotgalibacillus</taxon>
    </lineage>
</organism>
<proteinExistence type="predicted"/>